<comment type="caution">
    <text evidence="1">The sequence shown here is derived from an EMBL/GenBank/DDBJ whole genome shotgun (WGS) entry which is preliminary data.</text>
</comment>
<protein>
    <submittedName>
        <fullName evidence="1">Uncharacterized protein</fullName>
    </submittedName>
</protein>
<proteinExistence type="predicted"/>
<dbReference type="Proteomes" id="UP001055811">
    <property type="component" value="Linkage Group LG07"/>
</dbReference>
<dbReference type="EMBL" id="CM042015">
    <property type="protein sequence ID" value="KAI3708748.1"/>
    <property type="molecule type" value="Genomic_DNA"/>
</dbReference>
<reference evidence="2" key="1">
    <citation type="journal article" date="2022" name="Mol. Ecol. Resour.">
        <title>The genomes of chicory, endive, great burdock and yacon provide insights into Asteraceae palaeo-polyploidization history and plant inulin production.</title>
        <authorList>
            <person name="Fan W."/>
            <person name="Wang S."/>
            <person name="Wang H."/>
            <person name="Wang A."/>
            <person name="Jiang F."/>
            <person name="Liu H."/>
            <person name="Zhao H."/>
            <person name="Xu D."/>
            <person name="Zhang Y."/>
        </authorList>
    </citation>
    <scope>NUCLEOTIDE SEQUENCE [LARGE SCALE GENOMIC DNA]</scope>
    <source>
        <strain evidence="2">cv. Punajuju</strain>
    </source>
</reference>
<name>A0ACB9AFX5_CICIN</name>
<accession>A0ACB9AFX5</accession>
<reference evidence="1 2" key="2">
    <citation type="journal article" date="2022" name="Mol. Ecol. Resour.">
        <title>The genomes of chicory, endive, great burdock and yacon provide insights into Asteraceae paleo-polyploidization history and plant inulin production.</title>
        <authorList>
            <person name="Fan W."/>
            <person name="Wang S."/>
            <person name="Wang H."/>
            <person name="Wang A."/>
            <person name="Jiang F."/>
            <person name="Liu H."/>
            <person name="Zhao H."/>
            <person name="Xu D."/>
            <person name="Zhang Y."/>
        </authorList>
    </citation>
    <scope>NUCLEOTIDE SEQUENCE [LARGE SCALE GENOMIC DNA]</scope>
    <source>
        <strain evidence="2">cv. Punajuju</strain>
        <tissue evidence="1">Leaves</tissue>
    </source>
</reference>
<keyword evidence="2" id="KW-1185">Reference proteome</keyword>
<organism evidence="1 2">
    <name type="scientific">Cichorium intybus</name>
    <name type="common">Chicory</name>
    <dbReference type="NCBI Taxonomy" id="13427"/>
    <lineage>
        <taxon>Eukaryota</taxon>
        <taxon>Viridiplantae</taxon>
        <taxon>Streptophyta</taxon>
        <taxon>Embryophyta</taxon>
        <taxon>Tracheophyta</taxon>
        <taxon>Spermatophyta</taxon>
        <taxon>Magnoliopsida</taxon>
        <taxon>eudicotyledons</taxon>
        <taxon>Gunneridae</taxon>
        <taxon>Pentapetalae</taxon>
        <taxon>asterids</taxon>
        <taxon>campanulids</taxon>
        <taxon>Asterales</taxon>
        <taxon>Asteraceae</taxon>
        <taxon>Cichorioideae</taxon>
        <taxon>Cichorieae</taxon>
        <taxon>Cichoriinae</taxon>
        <taxon>Cichorium</taxon>
    </lineage>
</organism>
<evidence type="ECO:0000313" key="1">
    <source>
        <dbReference type="EMBL" id="KAI3708748.1"/>
    </source>
</evidence>
<gene>
    <name evidence="1" type="ORF">L2E82_38165</name>
</gene>
<sequence>MLFSEYASDAEASRYHHSDVMRSVLLKMKVPAICVVNQATLAMFSARRTWGILVNIGFLKTTVYPIENGAIRRKSSMISIGVGGLKLTKYLRKQLHQRNLHVPSLYNARSLKEKLCYVALDYEAELLKDTEASCTLSTFRDSWCRS</sequence>
<evidence type="ECO:0000313" key="2">
    <source>
        <dbReference type="Proteomes" id="UP001055811"/>
    </source>
</evidence>